<feature type="compositionally biased region" description="Polar residues" evidence="4">
    <location>
        <begin position="480"/>
        <end position="504"/>
    </location>
</feature>
<dbReference type="PANTHER" id="PTHR45639">
    <property type="entry name" value="HSC70CB, ISOFORM G-RELATED"/>
    <property type="match status" value="1"/>
</dbReference>
<gene>
    <name evidence="6" type="primary">HSP97_0</name>
    <name evidence="5" type="synonym">HSP97_1</name>
    <name evidence="6" type="ORF">g.6617</name>
    <name evidence="5" type="ORF">g.6618</name>
</gene>
<dbReference type="SUPFAM" id="SSF100934">
    <property type="entry name" value="Heat shock protein 70kD (HSP70), C-terminal subdomain"/>
    <property type="match status" value="1"/>
</dbReference>
<reference evidence="6" key="1">
    <citation type="submission" date="2018-10" db="EMBL/GenBank/DDBJ databases">
        <title>Transcriptome assembly of Aceria tosichella (Wheat curl mite) Type 2.</title>
        <authorList>
            <person name="Scully E.D."/>
            <person name="Geib S.M."/>
            <person name="Palmer N.A."/>
            <person name="Gupta A.K."/>
            <person name="Sarath G."/>
            <person name="Tatineni S."/>
        </authorList>
    </citation>
    <scope>NUCLEOTIDE SEQUENCE</scope>
    <source>
        <strain evidence="6">LincolnNE</strain>
    </source>
</reference>
<evidence type="ECO:0000256" key="2">
    <source>
        <dbReference type="ARBA" id="ARBA00022741"/>
    </source>
</evidence>
<evidence type="ECO:0000256" key="3">
    <source>
        <dbReference type="ARBA" id="ARBA00022840"/>
    </source>
</evidence>
<name>A0A6G1SJ21_9ACAR</name>
<keyword evidence="3" id="KW-0067">ATP-binding</keyword>
<feature type="compositionally biased region" description="Low complexity" evidence="4">
    <location>
        <begin position="510"/>
        <end position="531"/>
    </location>
</feature>
<dbReference type="InterPro" id="IPR013126">
    <property type="entry name" value="Hsp_70_fam"/>
</dbReference>
<dbReference type="GO" id="GO:0005829">
    <property type="term" value="C:cytosol"/>
    <property type="evidence" value="ECO:0007669"/>
    <property type="project" value="TreeGrafter"/>
</dbReference>
<dbReference type="PANTHER" id="PTHR45639:SF4">
    <property type="entry name" value="HSC70CB, ISOFORM G"/>
    <property type="match status" value="1"/>
</dbReference>
<dbReference type="GO" id="GO:0005634">
    <property type="term" value="C:nucleus"/>
    <property type="evidence" value="ECO:0007669"/>
    <property type="project" value="TreeGrafter"/>
</dbReference>
<dbReference type="PRINTS" id="PR00301">
    <property type="entry name" value="HEATSHOCK70"/>
</dbReference>
<dbReference type="AlphaFoldDB" id="A0A6G1SJ21"/>
<dbReference type="PROSITE" id="PS01036">
    <property type="entry name" value="HSP70_3"/>
    <property type="match status" value="1"/>
</dbReference>
<evidence type="ECO:0000313" key="5">
    <source>
        <dbReference type="EMBL" id="MDE47194.1"/>
    </source>
</evidence>
<dbReference type="EMBL" id="GGYP01005598">
    <property type="protein sequence ID" value="MDE50369.1"/>
    <property type="molecule type" value="Transcribed_RNA"/>
</dbReference>
<sequence>MVQNLAISIGNANSYVAAGQGGGIEILLNEFSNRATPSMVAFADHARCIGVEASSNFFMNIKNTIYDIMVLLGKPYKEVKAEQYPFKIEEAPDGGILVVVRHLGEERKFDMTQVLAMLFTKLRYIAKDSIDCVLSCPQYYSDLQKSALIQAALIAGLNPLQVITDMSAVVLNYAYYRTTKEDPPKFMAFINFGQSNLQCVVACLTPQEDTATIIAAESEPIGGSDFDKLLADHFIKKHNLTLNQKSYLKLVASCEKLKRNLSANSNEIPLSVESLISEEQDFNSRIERATFEELAKDLFQRIEDCFKRTLESAKAQTEFELAGVEMVGGSTRIPAIRRIIQDVFKIQPSTTLNTDEAVARGCVLHCATLHPGTKVKRDIKVLGANPYSAALQCDKNHRRVELELINHDRKHVSRTEARNNLEEYIYSARSTLPDGDEFKSNLSNTLDWLFSDHGEEATEEEYTKKLTELKDAKSLIDGANSKNSQNDCKMQQDDGQVQQENGQMEQGDVQMQQENGQTQQNDNQTSQNDCQMSQDDVKDSQNDRQNSQLSNHLSEDKC</sequence>
<keyword evidence="2" id="KW-0547">Nucleotide-binding</keyword>
<protein>
    <submittedName>
        <fullName evidence="6">Heat shock protein</fullName>
    </submittedName>
</protein>
<evidence type="ECO:0000313" key="6">
    <source>
        <dbReference type="EMBL" id="MDE50369.1"/>
    </source>
</evidence>
<dbReference type="Gene3D" id="1.20.1270.10">
    <property type="match status" value="1"/>
</dbReference>
<feature type="compositionally biased region" description="Polar residues" evidence="4">
    <location>
        <begin position="543"/>
        <end position="552"/>
    </location>
</feature>
<dbReference type="FunFam" id="3.90.640.10:FF:000003">
    <property type="entry name" value="Molecular chaperone DnaK"/>
    <property type="match status" value="1"/>
</dbReference>
<dbReference type="SUPFAM" id="SSF53067">
    <property type="entry name" value="Actin-like ATPase domain"/>
    <property type="match status" value="2"/>
</dbReference>
<dbReference type="Gene3D" id="3.30.420.40">
    <property type="match status" value="2"/>
</dbReference>
<evidence type="ECO:0000256" key="4">
    <source>
        <dbReference type="SAM" id="MobiDB-lite"/>
    </source>
</evidence>
<dbReference type="Pfam" id="PF00012">
    <property type="entry name" value="HSP70"/>
    <property type="match status" value="1"/>
</dbReference>
<dbReference type="InterPro" id="IPR043129">
    <property type="entry name" value="ATPase_NBD"/>
</dbReference>
<dbReference type="GO" id="GO:0140662">
    <property type="term" value="F:ATP-dependent protein folding chaperone"/>
    <property type="evidence" value="ECO:0007669"/>
    <property type="project" value="InterPro"/>
</dbReference>
<accession>A0A6G1SJ21</accession>
<dbReference type="Gene3D" id="3.30.30.30">
    <property type="match status" value="1"/>
</dbReference>
<proteinExistence type="inferred from homology"/>
<evidence type="ECO:0000256" key="1">
    <source>
        <dbReference type="ARBA" id="ARBA00007381"/>
    </source>
</evidence>
<dbReference type="EMBL" id="GGYP01002423">
    <property type="protein sequence ID" value="MDE47194.1"/>
    <property type="molecule type" value="Transcribed_RNA"/>
</dbReference>
<dbReference type="Gene3D" id="3.90.640.10">
    <property type="entry name" value="Actin, Chain A, domain 4"/>
    <property type="match status" value="1"/>
</dbReference>
<comment type="similarity">
    <text evidence="1">Belongs to the heat shock protein 70 family.</text>
</comment>
<dbReference type="FunFam" id="3.30.420.40:FF:000171">
    <property type="entry name" value="Heat shock 70 kDa protein 4"/>
    <property type="match status" value="2"/>
</dbReference>
<dbReference type="InterPro" id="IPR029048">
    <property type="entry name" value="HSP70_C_sf"/>
</dbReference>
<dbReference type="InterPro" id="IPR018181">
    <property type="entry name" value="Heat_shock_70_CS"/>
</dbReference>
<feature type="region of interest" description="Disordered" evidence="4">
    <location>
        <begin position="476"/>
        <end position="558"/>
    </location>
</feature>
<dbReference type="GO" id="GO:0005524">
    <property type="term" value="F:ATP binding"/>
    <property type="evidence" value="ECO:0007669"/>
    <property type="project" value="UniProtKB-KW"/>
</dbReference>
<keyword evidence="6" id="KW-0346">Stress response</keyword>
<organism evidence="6">
    <name type="scientific">Aceria tosichella</name>
    <name type="common">wheat curl mite</name>
    <dbReference type="NCBI Taxonomy" id="561515"/>
    <lineage>
        <taxon>Eukaryota</taxon>
        <taxon>Metazoa</taxon>
        <taxon>Ecdysozoa</taxon>
        <taxon>Arthropoda</taxon>
        <taxon>Chelicerata</taxon>
        <taxon>Arachnida</taxon>
        <taxon>Acari</taxon>
        <taxon>Acariformes</taxon>
        <taxon>Trombidiformes</taxon>
        <taxon>Prostigmata</taxon>
        <taxon>Eupodina</taxon>
        <taxon>Eriophyoidea</taxon>
        <taxon>Eriophyidae</taxon>
        <taxon>Eriophyinae</taxon>
        <taxon>Aceriini</taxon>
        <taxon>Aceria</taxon>
    </lineage>
</organism>